<evidence type="ECO:0000256" key="5">
    <source>
        <dbReference type="ARBA" id="ARBA00022842"/>
    </source>
</evidence>
<keyword evidence="3" id="KW-0547">Nucleotide-binding</keyword>
<keyword evidence="5" id="KW-0460">Magnesium</keyword>
<dbReference type="InterPro" id="IPR023057">
    <property type="entry name" value="GlnE"/>
</dbReference>
<dbReference type="SUPFAM" id="SSF81301">
    <property type="entry name" value="Nucleotidyltransferase"/>
    <property type="match status" value="1"/>
</dbReference>
<proteinExistence type="predicted"/>
<dbReference type="AlphaFoldDB" id="A0A381YBH5"/>
<organism evidence="9">
    <name type="scientific">marine metagenome</name>
    <dbReference type="NCBI Taxonomy" id="408172"/>
    <lineage>
        <taxon>unclassified sequences</taxon>
        <taxon>metagenomes</taxon>
        <taxon>ecological metagenomes</taxon>
    </lineage>
</organism>
<accession>A0A381YBH5</accession>
<evidence type="ECO:0000259" key="8">
    <source>
        <dbReference type="Pfam" id="PF08335"/>
    </source>
</evidence>
<dbReference type="SUPFAM" id="SSF81593">
    <property type="entry name" value="Nucleotidyltransferase substrate binding subunit/domain"/>
    <property type="match status" value="1"/>
</dbReference>
<dbReference type="InterPro" id="IPR013546">
    <property type="entry name" value="PII_UdlTrfase/GS_AdlTrfase"/>
</dbReference>
<dbReference type="Pfam" id="PF03710">
    <property type="entry name" value="GlnE"/>
    <property type="match status" value="1"/>
</dbReference>
<dbReference type="Gene3D" id="3.30.460.10">
    <property type="entry name" value="Beta Polymerase, domain 2"/>
    <property type="match status" value="1"/>
</dbReference>
<keyword evidence="2" id="KW-0548">Nucleotidyltransferase</keyword>
<dbReference type="GO" id="GO:0005524">
    <property type="term" value="F:ATP binding"/>
    <property type="evidence" value="ECO:0007669"/>
    <property type="project" value="UniProtKB-KW"/>
</dbReference>
<keyword evidence="4" id="KW-0067">ATP-binding</keyword>
<evidence type="ECO:0000256" key="4">
    <source>
        <dbReference type="ARBA" id="ARBA00022840"/>
    </source>
</evidence>
<dbReference type="PANTHER" id="PTHR30621">
    <property type="entry name" value="GLUTAMINE SYNTHETASE ADENYLYLTRANSFERASE"/>
    <property type="match status" value="1"/>
</dbReference>
<dbReference type="InterPro" id="IPR005190">
    <property type="entry name" value="GlnE_rpt_dom"/>
</dbReference>
<sequence>ILTTRTRAGQLYTIDMRLRPDGRSGIAINSIESFTSYQLHKAHPWEHQALVRARVIIGSESLKKNFKKVRRQVLRLPRDETGLRQSVVEMRERVIEANCRSTDTEYDLKMDRGGLLDIEFLLQYLVLRWANQYHQLATGPESKTIIQALVDVRILESPDGARLAEILEGYLKTENALKLQEKPALIPYSEFSDERKWVCSLWRRFLERDH</sequence>
<evidence type="ECO:0000256" key="6">
    <source>
        <dbReference type="ARBA" id="ARBA00023268"/>
    </source>
</evidence>
<feature type="non-terminal residue" evidence="9">
    <location>
        <position position="1"/>
    </location>
</feature>
<dbReference type="EMBL" id="UINC01017845">
    <property type="protein sequence ID" value="SVA74439.1"/>
    <property type="molecule type" value="Genomic_DNA"/>
</dbReference>
<reference evidence="9" key="1">
    <citation type="submission" date="2018-05" db="EMBL/GenBank/DDBJ databases">
        <authorList>
            <person name="Lanie J.A."/>
            <person name="Ng W.-L."/>
            <person name="Kazmierczak K.M."/>
            <person name="Andrzejewski T.M."/>
            <person name="Davidsen T.M."/>
            <person name="Wayne K.J."/>
            <person name="Tettelin H."/>
            <person name="Glass J.I."/>
            <person name="Rusch D."/>
            <person name="Podicherti R."/>
            <person name="Tsui H.-C.T."/>
            <person name="Winkler M.E."/>
        </authorList>
    </citation>
    <scope>NUCLEOTIDE SEQUENCE</scope>
</reference>
<dbReference type="PANTHER" id="PTHR30621:SF0">
    <property type="entry name" value="BIFUNCTIONAL GLUTAMINE SYNTHETASE ADENYLYLTRANSFERASE_ADENYLYL-REMOVING ENZYME"/>
    <property type="match status" value="1"/>
</dbReference>
<dbReference type="Gene3D" id="1.20.120.330">
    <property type="entry name" value="Nucleotidyltransferases domain 2"/>
    <property type="match status" value="1"/>
</dbReference>
<feature type="domain" description="PII-uridylyltransferase/Glutamine-synthetase adenylyltransferase" evidence="8">
    <location>
        <begin position="85"/>
        <end position="182"/>
    </location>
</feature>
<evidence type="ECO:0000256" key="3">
    <source>
        <dbReference type="ARBA" id="ARBA00022741"/>
    </source>
</evidence>
<keyword evidence="1" id="KW-0808">Transferase</keyword>
<dbReference type="GO" id="GO:0005829">
    <property type="term" value="C:cytosol"/>
    <property type="evidence" value="ECO:0007669"/>
    <property type="project" value="TreeGrafter"/>
</dbReference>
<evidence type="ECO:0000256" key="2">
    <source>
        <dbReference type="ARBA" id="ARBA00022695"/>
    </source>
</evidence>
<gene>
    <name evidence="9" type="ORF">METZ01_LOCUS127293</name>
</gene>
<evidence type="ECO:0008006" key="10">
    <source>
        <dbReference type="Google" id="ProtNLM"/>
    </source>
</evidence>
<dbReference type="InterPro" id="IPR043519">
    <property type="entry name" value="NT_sf"/>
</dbReference>
<feature type="domain" description="Glutamate-ammonia ligase adenylyltransferase repeated" evidence="7">
    <location>
        <begin position="1"/>
        <end position="68"/>
    </location>
</feature>
<name>A0A381YBH5_9ZZZZ</name>
<dbReference type="GO" id="GO:0000820">
    <property type="term" value="P:regulation of glutamine family amino acid metabolic process"/>
    <property type="evidence" value="ECO:0007669"/>
    <property type="project" value="TreeGrafter"/>
</dbReference>
<protein>
    <recommendedName>
        <fullName evidence="10">Glutamate-ammonia ligase adenylyltransferase repeated domain-containing protein</fullName>
    </recommendedName>
</protein>
<dbReference type="Pfam" id="PF08335">
    <property type="entry name" value="GlnD_UR_UTase"/>
    <property type="match status" value="1"/>
</dbReference>
<evidence type="ECO:0000259" key="7">
    <source>
        <dbReference type="Pfam" id="PF03710"/>
    </source>
</evidence>
<dbReference type="GO" id="GO:0008882">
    <property type="term" value="F:[glutamate-ammonia-ligase] adenylyltransferase activity"/>
    <property type="evidence" value="ECO:0007669"/>
    <property type="project" value="InterPro"/>
</dbReference>
<evidence type="ECO:0000256" key="1">
    <source>
        <dbReference type="ARBA" id="ARBA00022679"/>
    </source>
</evidence>
<evidence type="ECO:0000313" key="9">
    <source>
        <dbReference type="EMBL" id="SVA74439.1"/>
    </source>
</evidence>
<keyword evidence="6" id="KW-0511">Multifunctional enzyme</keyword>